<feature type="compositionally biased region" description="Acidic residues" evidence="1">
    <location>
        <begin position="20"/>
        <end position="32"/>
    </location>
</feature>
<comment type="caution">
    <text evidence="2">The sequence shown here is derived from an EMBL/GenBank/DDBJ whole genome shotgun (WGS) entry which is preliminary data.</text>
</comment>
<name>A0A811U2G6_CERCA</name>
<protein>
    <submittedName>
        <fullName evidence="2">(Mediterranean fruit fly) hypothetical protein</fullName>
    </submittedName>
</protein>
<reference evidence="2" key="1">
    <citation type="submission" date="2020-11" db="EMBL/GenBank/DDBJ databases">
        <authorList>
            <person name="Whitehead M."/>
        </authorList>
    </citation>
    <scope>NUCLEOTIDE SEQUENCE</scope>
    <source>
        <strain evidence="2">EGII</strain>
    </source>
</reference>
<evidence type="ECO:0000313" key="3">
    <source>
        <dbReference type="Proteomes" id="UP000606786"/>
    </source>
</evidence>
<dbReference type="AlphaFoldDB" id="A0A811U2G6"/>
<keyword evidence="3" id="KW-1185">Reference proteome</keyword>
<evidence type="ECO:0000256" key="1">
    <source>
        <dbReference type="SAM" id="MobiDB-lite"/>
    </source>
</evidence>
<evidence type="ECO:0000313" key="2">
    <source>
        <dbReference type="EMBL" id="CAD6993312.1"/>
    </source>
</evidence>
<dbReference type="OrthoDB" id="1681166at2759"/>
<proteinExistence type="predicted"/>
<sequence>MKLTPNTNISNTNNSNVDADNIDDTEDGDEDELQKKNRNNKLNGGVGTPRKRCPSGCSSDSSPYGTERSARIRTSDWIEVGDNGKEVTMTSCHISLEDSG</sequence>
<accession>A0A811U2G6</accession>
<gene>
    <name evidence="2" type="ORF">CCAP1982_LOCUS2129</name>
</gene>
<organism evidence="2 3">
    <name type="scientific">Ceratitis capitata</name>
    <name type="common">Mediterranean fruit fly</name>
    <name type="synonym">Tephritis capitata</name>
    <dbReference type="NCBI Taxonomy" id="7213"/>
    <lineage>
        <taxon>Eukaryota</taxon>
        <taxon>Metazoa</taxon>
        <taxon>Ecdysozoa</taxon>
        <taxon>Arthropoda</taxon>
        <taxon>Hexapoda</taxon>
        <taxon>Insecta</taxon>
        <taxon>Pterygota</taxon>
        <taxon>Neoptera</taxon>
        <taxon>Endopterygota</taxon>
        <taxon>Diptera</taxon>
        <taxon>Brachycera</taxon>
        <taxon>Muscomorpha</taxon>
        <taxon>Tephritoidea</taxon>
        <taxon>Tephritidae</taxon>
        <taxon>Ceratitis</taxon>
        <taxon>Ceratitis</taxon>
    </lineage>
</organism>
<dbReference type="Proteomes" id="UP000606786">
    <property type="component" value="Unassembled WGS sequence"/>
</dbReference>
<dbReference type="EMBL" id="CAJHJT010000001">
    <property type="protein sequence ID" value="CAD6993312.1"/>
    <property type="molecule type" value="Genomic_DNA"/>
</dbReference>
<feature type="compositionally biased region" description="Low complexity" evidence="1">
    <location>
        <begin position="1"/>
        <end position="19"/>
    </location>
</feature>
<feature type="region of interest" description="Disordered" evidence="1">
    <location>
        <begin position="1"/>
        <end position="77"/>
    </location>
</feature>